<evidence type="ECO:0000259" key="1">
    <source>
        <dbReference type="Pfam" id="PF14594"/>
    </source>
</evidence>
<reference evidence="2 3" key="1">
    <citation type="submission" date="2017-09" db="EMBL/GenBank/DDBJ databases">
        <authorList>
            <person name="Choi Z."/>
            <person name="Grubb S."/>
            <person name="Kuchan S."/>
            <person name="Pennathur K."/>
            <person name="Roskowski K."/>
            <person name="Garlena R.A."/>
            <person name="Russell D.A."/>
            <person name="Pope W.H."/>
            <person name="Jacobs-Sera D."/>
            <person name="Hatfull G.F."/>
        </authorList>
    </citation>
    <scope>NUCLEOTIDE SEQUENCE [LARGE SCALE GENOMIC DNA]</scope>
</reference>
<dbReference type="Proteomes" id="UP000240586">
    <property type="component" value="Segment"/>
</dbReference>
<protein>
    <submittedName>
        <fullName evidence="2">Minor tail protein</fullName>
    </submittedName>
</protein>
<evidence type="ECO:0000313" key="2">
    <source>
        <dbReference type="EMBL" id="ATS93126.1"/>
    </source>
</evidence>
<gene>
    <name evidence="2" type="ORF">SEA_PATIO_44</name>
</gene>
<proteinExistence type="predicted"/>
<feature type="domain" description="Gp28/Gp37-like" evidence="1">
    <location>
        <begin position="37"/>
        <end position="508"/>
    </location>
</feature>
<dbReference type="InterPro" id="IPR029432">
    <property type="entry name" value="Gp28/Gp37-like_dom"/>
</dbReference>
<dbReference type="Pfam" id="PF14594">
    <property type="entry name" value="Sipho_Gp37"/>
    <property type="match status" value="1"/>
</dbReference>
<accession>A0A2D2W4L5</accession>
<organism evidence="2 3">
    <name type="scientific">Gordonia phage Patio</name>
    <dbReference type="NCBI Taxonomy" id="2041515"/>
    <lineage>
        <taxon>Viruses</taxon>
        <taxon>Duplodnaviria</taxon>
        <taxon>Heunggongvirae</taxon>
        <taxon>Uroviricota</taxon>
        <taxon>Caudoviricetes</taxon>
        <taxon>Zierdtviridae</taxon>
        <taxon>Emilbogenvirinae</taxon>
        <taxon>Skysandvirus</taxon>
        <taxon>Skysandvirus patio</taxon>
    </lineage>
</organism>
<evidence type="ECO:0000313" key="3">
    <source>
        <dbReference type="Proteomes" id="UP000240586"/>
    </source>
</evidence>
<dbReference type="EMBL" id="MF919542">
    <property type="protein sequence ID" value="ATS93126.1"/>
    <property type="molecule type" value="Genomic_DNA"/>
</dbReference>
<keyword evidence="3" id="KW-1185">Reference proteome</keyword>
<sequence>MTTAFLDEAPPIPLDDRGIVPSWRTEVEIEVRRWIDDDPMGLEGYCNDFIEGEFEFAENETGPGRVEVPHNSKWAKIFANCDNENVFVHAKVNGKWWTGRVDKCRKKRKGKKRTVIAELVSDYVWLESMFCWPNNFSPLGFQFPKKNVKLMPTKSMIEAYLFEVIFRLQAFGSGLYRFPIGFFNNPGENWWSMKVKDWAQPCMVIPGNILYDTTRWNTLLARMTPLDELFKEVTYDEHVVIEAQAWVKGRDPQPSKDITLEKSCIFFRVKDKRGVVGRTGTVLDGLFNTIIDTISPVVENVVGAFTENSEMYSLSKFFGTDPDDPWVVIREDDLDDDIEESEVIINSPQAHTGIVGGQAPEWLNKGIEMVANAAISGILAMAGISFLSDLISGELSDIVMAFQSQTNERLRAKFGIFTLPEAYSGTGTTAYTFDAVQALRKIMFETRPYRSFSVTVVDGKPFVPFVHFDIGDPIGWEDDGEIHVDYVRRVVVTLSRAQKTKVSIKIGDDQGMKDPMELAMKRVQGVKQAFDFWTLSDAGS</sequence>
<name>A0A2D2W4L5_9CAUD</name>